<dbReference type="EMBL" id="KV922035">
    <property type="protein sequence ID" value="ORE02740.1"/>
    <property type="molecule type" value="Genomic_DNA"/>
</dbReference>
<dbReference type="CDD" id="cd02440">
    <property type="entry name" value="AdoMet_MTases"/>
    <property type="match status" value="1"/>
</dbReference>
<name>A0A1X0QSK3_RHIZD</name>
<dbReference type="VEuPathDB" id="FungiDB:BCV72DRAFT_214683"/>
<dbReference type="OrthoDB" id="406152at2759"/>
<reference evidence="8" key="1">
    <citation type="journal article" date="2016" name="Proc. Natl. Acad. Sci. U.S.A.">
        <title>Lipid metabolic changes in an early divergent fungus govern the establishment of a mutualistic symbiosis with endobacteria.</title>
        <authorList>
            <person name="Lastovetsky O.A."/>
            <person name="Gaspar M.L."/>
            <person name="Mondo S.J."/>
            <person name="LaButti K.M."/>
            <person name="Sandor L."/>
            <person name="Grigoriev I.V."/>
            <person name="Henry S.A."/>
            <person name="Pawlowska T.E."/>
        </authorList>
    </citation>
    <scope>NUCLEOTIDE SEQUENCE [LARGE SCALE GENOMIC DNA]</scope>
    <source>
        <strain evidence="8">ATCC 52814</strain>
    </source>
</reference>
<evidence type="ECO:0000256" key="2">
    <source>
        <dbReference type="ARBA" id="ARBA00006149"/>
    </source>
</evidence>
<keyword evidence="6" id="KW-0539">Nucleus</keyword>
<keyword evidence="3 8" id="KW-0489">Methyltransferase</keyword>
<evidence type="ECO:0000256" key="1">
    <source>
        <dbReference type="ARBA" id="ARBA00004123"/>
    </source>
</evidence>
<accession>A0A1X0QSK3</accession>
<gene>
    <name evidence="8" type="ORF">BCV72DRAFT_214683</name>
</gene>
<dbReference type="InterPro" id="IPR007848">
    <property type="entry name" value="Small_mtfrase_dom"/>
</dbReference>
<organism evidence="8">
    <name type="scientific">Rhizopus microsporus var. microsporus</name>
    <dbReference type="NCBI Taxonomy" id="86635"/>
    <lineage>
        <taxon>Eukaryota</taxon>
        <taxon>Fungi</taxon>
        <taxon>Fungi incertae sedis</taxon>
        <taxon>Mucoromycota</taxon>
        <taxon>Mucoromycotina</taxon>
        <taxon>Mucoromycetes</taxon>
        <taxon>Mucorales</taxon>
        <taxon>Mucorineae</taxon>
        <taxon>Rhizopodaceae</taxon>
        <taxon>Rhizopus</taxon>
    </lineage>
</organism>
<evidence type="ECO:0000313" key="8">
    <source>
        <dbReference type="EMBL" id="ORE02740.1"/>
    </source>
</evidence>
<evidence type="ECO:0000259" key="7">
    <source>
        <dbReference type="Pfam" id="PF05175"/>
    </source>
</evidence>
<dbReference type="GO" id="GO:0035657">
    <property type="term" value="C:eRF1 methyltransferase complex"/>
    <property type="evidence" value="ECO:0007669"/>
    <property type="project" value="TreeGrafter"/>
</dbReference>
<dbReference type="FunFam" id="3.40.50.150:FF:000077">
    <property type="entry name" value="HemK methyltransferase family member 2"/>
    <property type="match status" value="1"/>
</dbReference>
<dbReference type="Proteomes" id="UP000242414">
    <property type="component" value="Unassembled WGS sequence"/>
</dbReference>
<feature type="domain" description="Methyltransferase small" evidence="7">
    <location>
        <begin position="27"/>
        <end position="130"/>
    </location>
</feature>
<dbReference type="PANTHER" id="PTHR45875:SF1">
    <property type="entry name" value="METHYLTRANSFERASE N6AMT1"/>
    <property type="match status" value="1"/>
</dbReference>
<sequence>MIPTPDLSHLKKQDYERVYEPAEDTFLLLDALEQDEKLILQMKPRFCLEIGSGSGCVTTLLAKIVGDTNAVFFTTDINSYACKITRETAVCNKVKSVEPINTSLVQGLLPRFKNSIDILCFNPPYVVTTHEEVGSIGIEAAWAGGIDGREVIDELLPLVKDLLSPQGVFYLLLINENKPNDVVEIMRNTYKMNADIILQRRAGREKQYILKIQHSFIG</sequence>
<evidence type="ECO:0000256" key="5">
    <source>
        <dbReference type="ARBA" id="ARBA00022691"/>
    </source>
</evidence>
<dbReference type="Gene3D" id="3.40.50.150">
    <property type="entry name" value="Vaccinia Virus protein VP39"/>
    <property type="match status" value="1"/>
</dbReference>
<dbReference type="SUPFAM" id="SSF53335">
    <property type="entry name" value="S-adenosyl-L-methionine-dependent methyltransferases"/>
    <property type="match status" value="1"/>
</dbReference>
<protein>
    <submittedName>
        <fullName evidence="8">S-adenosyl-L-methionine-dependent methyltransferase</fullName>
    </submittedName>
</protein>
<dbReference type="PANTHER" id="PTHR45875">
    <property type="entry name" value="METHYLTRANSFERASE N6AMT1"/>
    <property type="match status" value="1"/>
</dbReference>
<keyword evidence="4 8" id="KW-0808">Transferase</keyword>
<dbReference type="NCBIfam" id="TIGR00537">
    <property type="entry name" value="hemK_rel_arch"/>
    <property type="match status" value="1"/>
</dbReference>
<keyword evidence="5" id="KW-0949">S-adenosyl-L-methionine</keyword>
<evidence type="ECO:0000256" key="6">
    <source>
        <dbReference type="ARBA" id="ARBA00023242"/>
    </source>
</evidence>
<comment type="similarity">
    <text evidence="2">Belongs to the eukaryotic/archaeal PrmC-related family.</text>
</comment>
<evidence type="ECO:0000256" key="3">
    <source>
        <dbReference type="ARBA" id="ARBA00022603"/>
    </source>
</evidence>
<dbReference type="GO" id="GO:0005634">
    <property type="term" value="C:nucleus"/>
    <property type="evidence" value="ECO:0007669"/>
    <property type="project" value="UniProtKB-SubCell"/>
</dbReference>
<dbReference type="InterPro" id="IPR052190">
    <property type="entry name" value="Euk-Arch_PrmC-MTase"/>
</dbReference>
<dbReference type="InterPro" id="IPR029063">
    <property type="entry name" value="SAM-dependent_MTases_sf"/>
</dbReference>
<dbReference type="Pfam" id="PF05175">
    <property type="entry name" value="MTS"/>
    <property type="match status" value="1"/>
</dbReference>
<proteinExistence type="inferred from homology"/>
<dbReference type="AlphaFoldDB" id="A0A1X0QSK3"/>
<dbReference type="GO" id="GO:0032259">
    <property type="term" value="P:methylation"/>
    <property type="evidence" value="ECO:0007669"/>
    <property type="project" value="UniProtKB-KW"/>
</dbReference>
<dbReference type="GO" id="GO:0008757">
    <property type="term" value="F:S-adenosylmethionine-dependent methyltransferase activity"/>
    <property type="evidence" value="ECO:0007669"/>
    <property type="project" value="TreeGrafter"/>
</dbReference>
<comment type="subcellular location">
    <subcellularLocation>
        <location evidence="1">Nucleus</location>
    </subcellularLocation>
</comment>
<evidence type="ECO:0000256" key="4">
    <source>
        <dbReference type="ARBA" id="ARBA00022679"/>
    </source>
</evidence>
<dbReference type="InterPro" id="IPR004557">
    <property type="entry name" value="PrmC-related"/>
</dbReference>
<dbReference type="GO" id="GO:0008276">
    <property type="term" value="F:protein methyltransferase activity"/>
    <property type="evidence" value="ECO:0007669"/>
    <property type="project" value="TreeGrafter"/>
</dbReference>